<dbReference type="InterPro" id="IPR038765">
    <property type="entry name" value="Papain-like_cys_pep_sf"/>
</dbReference>
<dbReference type="SUPFAM" id="SSF54001">
    <property type="entry name" value="Cysteine proteinases"/>
    <property type="match status" value="1"/>
</dbReference>
<dbReference type="Pfam" id="PF02902">
    <property type="entry name" value="Peptidase_C48"/>
    <property type="match status" value="1"/>
</dbReference>
<organism evidence="7 8">
    <name type="scientific">Crepidotus variabilis</name>
    <dbReference type="NCBI Taxonomy" id="179855"/>
    <lineage>
        <taxon>Eukaryota</taxon>
        <taxon>Fungi</taxon>
        <taxon>Dikarya</taxon>
        <taxon>Basidiomycota</taxon>
        <taxon>Agaricomycotina</taxon>
        <taxon>Agaricomycetes</taxon>
        <taxon>Agaricomycetidae</taxon>
        <taxon>Agaricales</taxon>
        <taxon>Agaricineae</taxon>
        <taxon>Crepidotaceae</taxon>
        <taxon>Crepidotus</taxon>
    </lineage>
</organism>
<dbReference type="GO" id="GO:0005634">
    <property type="term" value="C:nucleus"/>
    <property type="evidence" value="ECO:0007669"/>
    <property type="project" value="TreeGrafter"/>
</dbReference>
<dbReference type="PROSITE" id="PS50600">
    <property type="entry name" value="ULP_PROTEASE"/>
    <property type="match status" value="1"/>
</dbReference>
<dbReference type="OrthoDB" id="3052060at2759"/>
<keyword evidence="3" id="KW-0378">Hydrolase</keyword>
<reference evidence="7" key="1">
    <citation type="submission" date="2020-11" db="EMBL/GenBank/DDBJ databases">
        <authorList>
            <consortium name="DOE Joint Genome Institute"/>
            <person name="Ahrendt S."/>
            <person name="Riley R."/>
            <person name="Andreopoulos W."/>
            <person name="Labutti K."/>
            <person name="Pangilinan J."/>
            <person name="Ruiz-Duenas F.J."/>
            <person name="Barrasa J.M."/>
            <person name="Sanchez-Garcia M."/>
            <person name="Camarero S."/>
            <person name="Miyauchi S."/>
            <person name="Serrano A."/>
            <person name="Linde D."/>
            <person name="Babiker R."/>
            <person name="Drula E."/>
            <person name="Ayuso-Fernandez I."/>
            <person name="Pacheco R."/>
            <person name="Padilla G."/>
            <person name="Ferreira P."/>
            <person name="Barriuso J."/>
            <person name="Kellner H."/>
            <person name="Castanera R."/>
            <person name="Alfaro M."/>
            <person name="Ramirez L."/>
            <person name="Pisabarro A.G."/>
            <person name="Kuo A."/>
            <person name="Tritt A."/>
            <person name="Lipzen A."/>
            <person name="He G."/>
            <person name="Yan M."/>
            <person name="Ng V."/>
            <person name="Cullen D."/>
            <person name="Martin F."/>
            <person name="Rosso M.-N."/>
            <person name="Henrissat B."/>
            <person name="Hibbett D."/>
            <person name="Martinez A.T."/>
            <person name="Grigoriev I.V."/>
        </authorList>
    </citation>
    <scope>NUCLEOTIDE SEQUENCE</scope>
    <source>
        <strain evidence="7">CBS 506.95</strain>
    </source>
</reference>
<keyword evidence="8" id="KW-1185">Reference proteome</keyword>
<evidence type="ECO:0000259" key="6">
    <source>
        <dbReference type="PROSITE" id="PS50600"/>
    </source>
</evidence>
<keyword evidence="4" id="KW-0788">Thiol protease</keyword>
<dbReference type="Gene3D" id="3.40.395.10">
    <property type="entry name" value="Adenoviral Proteinase, Chain A"/>
    <property type="match status" value="1"/>
</dbReference>
<dbReference type="AlphaFoldDB" id="A0A9P6EKL8"/>
<evidence type="ECO:0000256" key="3">
    <source>
        <dbReference type="ARBA" id="ARBA00022801"/>
    </source>
</evidence>
<evidence type="ECO:0000256" key="5">
    <source>
        <dbReference type="SAM" id="SignalP"/>
    </source>
</evidence>
<name>A0A9P6EKL8_9AGAR</name>
<dbReference type="GO" id="GO:0016929">
    <property type="term" value="F:deSUMOylase activity"/>
    <property type="evidence" value="ECO:0007669"/>
    <property type="project" value="TreeGrafter"/>
</dbReference>
<dbReference type="Proteomes" id="UP000807306">
    <property type="component" value="Unassembled WGS sequence"/>
</dbReference>
<protein>
    <recommendedName>
        <fullName evidence="6">Ubiquitin-like protease family profile domain-containing protein</fullName>
    </recommendedName>
</protein>
<comment type="caution">
    <text evidence="7">The sequence shown here is derived from an EMBL/GenBank/DDBJ whole genome shotgun (WGS) entry which is preliminary data.</text>
</comment>
<evidence type="ECO:0000313" key="7">
    <source>
        <dbReference type="EMBL" id="KAF9530532.1"/>
    </source>
</evidence>
<evidence type="ECO:0000256" key="1">
    <source>
        <dbReference type="ARBA" id="ARBA00005234"/>
    </source>
</evidence>
<keyword evidence="2" id="KW-0645">Protease</keyword>
<evidence type="ECO:0000256" key="2">
    <source>
        <dbReference type="ARBA" id="ARBA00022670"/>
    </source>
</evidence>
<keyword evidence="5" id="KW-0732">Signal</keyword>
<dbReference type="PANTHER" id="PTHR12606">
    <property type="entry name" value="SENTRIN/SUMO-SPECIFIC PROTEASE"/>
    <property type="match status" value="1"/>
</dbReference>
<dbReference type="PANTHER" id="PTHR12606:SF1">
    <property type="entry name" value="UBIQUITIN-LIKE-SPECIFIC PROTEASE 1A"/>
    <property type="match status" value="1"/>
</dbReference>
<proteinExistence type="inferred from homology"/>
<gene>
    <name evidence="7" type="ORF">CPB83DRAFT_165821</name>
</gene>
<dbReference type="EMBL" id="MU157839">
    <property type="protein sequence ID" value="KAF9530532.1"/>
    <property type="molecule type" value="Genomic_DNA"/>
</dbReference>
<sequence>MNTYKVHNLAVQPDGSSCGWWVLTCALLLVCGVSPETVDTKKTLRKIGVSGIKELWERLWIDWRTNSTGLCTELLMEFLSQFSDRNCLQEGVLHVAERPSWISQYVPGQPSQTEIPAFKNADESSSSSVLRTLNKQRYAGIMAGIERLSIENQHAAADDLKRLEVGRWINDEIINMWRQVMLVKYEMTNSSDGTTTWIFTTFSYPKIKYWYDNLDKKESSALFSKLRKWYKDINLSGLDECYFPVHLREEGHWILAKVSFTQHHIILYDSWGPTQKKNADIHKAENAEGVQTAQILCTWAGKEAELRQMSNPSQWDLIPAGFSEVAQTPIQDNTYDCGVFVMIYLQHFLELGQINNFDPNAKPGNDFATKLFCSAENIFNLRKAILNGILNHAEITPIPACKFLQIYAIEKLMKLIQWSWNPSQWNLSSQKFLIVKLVNQSSPWIVILVRLRTKRNSVVVCGRPGCLGLKPVVTSNG</sequence>
<accession>A0A9P6EKL8</accession>
<dbReference type="GO" id="GO:0006508">
    <property type="term" value="P:proteolysis"/>
    <property type="evidence" value="ECO:0007669"/>
    <property type="project" value="UniProtKB-KW"/>
</dbReference>
<comment type="similarity">
    <text evidence="1">Belongs to the peptidase C48 family.</text>
</comment>
<feature type="domain" description="Ubiquitin-like protease family profile" evidence="6">
    <location>
        <begin position="153"/>
        <end position="348"/>
    </location>
</feature>
<dbReference type="GO" id="GO:0016926">
    <property type="term" value="P:protein desumoylation"/>
    <property type="evidence" value="ECO:0007669"/>
    <property type="project" value="TreeGrafter"/>
</dbReference>
<evidence type="ECO:0000313" key="8">
    <source>
        <dbReference type="Proteomes" id="UP000807306"/>
    </source>
</evidence>
<feature type="signal peptide" evidence="5">
    <location>
        <begin position="1"/>
        <end position="35"/>
    </location>
</feature>
<feature type="chain" id="PRO_5040391010" description="Ubiquitin-like protease family profile domain-containing protein" evidence="5">
    <location>
        <begin position="36"/>
        <end position="477"/>
    </location>
</feature>
<dbReference type="InterPro" id="IPR003653">
    <property type="entry name" value="Peptidase_C48_C"/>
</dbReference>
<evidence type="ECO:0000256" key="4">
    <source>
        <dbReference type="ARBA" id="ARBA00022807"/>
    </source>
</evidence>